<sequence>MDESHADPKPIAEISHGPSAFEQFLDKNQKLLIAIGIVLAIAAGAWVVKDGIDRGAREDGGRALVDAETTDQLKAVMEEHAATPAAASAAVLLSDRQWEEGQQSSSLETLRAEIAGHPDHPATIPAKARLAARLHEMGETDEAKSTYESLVSDPQADWIAPYALVSLAEIAREGGDIDAAKSYLDDAREKYPLSAFSSTIQSATRFVDFTMPKEIDPPAPAATEDAALPDTSSLQTPPNPMLENLTSPSSIEMPAPEVEESAPAAEGTPADENAAEPAPAGE</sequence>
<keyword evidence="2" id="KW-0472">Membrane</keyword>
<keyword evidence="2" id="KW-1133">Transmembrane helix</keyword>
<feature type="compositionally biased region" description="Low complexity" evidence="1">
    <location>
        <begin position="261"/>
        <end position="282"/>
    </location>
</feature>
<evidence type="ECO:0008006" key="5">
    <source>
        <dbReference type="Google" id="ProtNLM"/>
    </source>
</evidence>
<evidence type="ECO:0000313" key="3">
    <source>
        <dbReference type="EMBL" id="GAA5484629.1"/>
    </source>
</evidence>
<gene>
    <name evidence="3" type="ORF">Hsar01_03875</name>
</gene>
<proteinExistence type="predicted"/>
<dbReference type="RefSeq" id="WP_353568733.1">
    <property type="nucleotide sequence ID" value="NZ_BAABRI010000030.1"/>
</dbReference>
<dbReference type="Pfam" id="PF13174">
    <property type="entry name" value="TPR_6"/>
    <property type="match status" value="1"/>
</dbReference>
<feature type="transmembrane region" description="Helical" evidence="2">
    <location>
        <begin position="31"/>
        <end position="48"/>
    </location>
</feature>
<protein>
    <recommendedName>
        <fullName evidence="5">Tetratricopeptide repeat-like domain-containing protein</fullName>
    </recommendedName>
</protein>
<dbReference type="SUPFAM" id="SSF48452">
    <property type="entry name" value="TPR-like"/>
    <property type="match status" value="1"/>
</dbReference>
<keyword evidence="4" id="KW-1185">Reference proteome</keyword>
<name>A0ABP9UTE1_9BACT</name>
<evidence type="ECO:0000256" key="2">
    <source>
        <dbReference type="SAM" id="Phobius"/>
    </source>
</evidence>
<evidence type="ECO:0000256" key="1">
    <source>
        <dbReference type="SAM" id="MobiDB-lite"/>
    </source>
</evidence>
<accession>A0ABP9UTE1</accession>
<dbReference type="Proteomes" id="UP001476282">
    <property type="component" value="Unassembled WGS sequence"/>
</dbReference>
<evidence type="ECO:0000313" key="4">
    <source>
        <dbReference type="Proteomes" id="UP001476282"/>
    </source>
</evidence>
<reference evidence="3 4" key="1">
    <citation type="submission" date="2024-02" db="EMBL/GenBank/DDBJ databases">
        <title>Haloferula sargassicola NBRC 104335.</title>
        <authorList>
            <person name="Ichikawa N."/>
            <person name="Katano-Makiyama Y."/>
            <person name="Hidaka K."/>
        </authorList>
    </citation>
    <scope>NUCLEOTIDE SEQUENCE [LARGE SCALE GENOMIC DNA]</scope>
    <source>
        <strain evidence="3 4">NBRC 104335</strain>
    </source>
</reference>
<feature type="compositionally biased region" description="Low complexity" evidence="1">
    <location>
        <begin position="221"/>
        <end position="230"/>
    </location>
</feature>
<comment type="caution">
    <text evidence="3">The sequence shown here is derived from an EMBL/GenBank/DDBJ whole genome shotgun (WGS) entry which is preliminary data.</text>
</comment>
<dbReference type="EMBL" id="BAABRI010000030">
    <property type="protein sequence ID" value="GAA5484629.1"/>
    <property type="molecule type" value="Genomic_DNA"/>
</dbReference>
<dbReference type="InterPro" id="IPR019734">
    <property type="entry name" value="TPR_rpt"/>
</dbReference>
<dbReference type="InterPro" id="IPR011990">
    <property type="entry name" value="TPR-like_helical_dom_sf"/>
</dbReference>
<organism evidence="3 4">
    <name type="scientific">Haloferula sargassicola</name>
    <dbReference type="NCBI Taxonomy" id="490096"/>
    <lineage>
        <taxon>Bacteria</taxon>
        <taxon>Pseudomonadati</taxon>
        <taxon>Verrucomicrobiota</taxon>
        <taxon>Verrucomicrobiia</taxon>
        <taxon>Verrucomicrobiales</taxon>
        <taxon>Verrucomicrobiaceae</taxon>
        <taxon>Haloferula</taxon>
    </lineage>
</organism>
<keyword evidence="2" id="KW-0812">Transmembrane</keyword>
<feature type="region of interest" description="Disordered" evidence="1">
    <location>
        <begin position="212"/>
        <end position="282"/>
    </location>
</feature>
<dbReference type="Gene3D" id="1.25.40.10">
    <property type="entry name" value="Tetratricopeptide repeat domain"/>
    <property type="match status" value="1"/>
</dbReference>